<dbReference type="STRING" id="253628.A0A0D2AMS8"/>
<dbReference type="InParanoid" id="A0A0D2AMS8"/>
<accession>A0A0D2AMS8</accession>
<gene>
    <name evidence="3" type="ORF">PV09_01739</name>
</gene>
<keyword evidence="4" id="KW-1185">Reference proteome</keyword>
<dbReference type="HOGENOM" id="CLU_071891_0_0_1"/>
<dbReference type="Proteomes" id="UP000053259">
    <property type="component" value="Unassembled WGS sequence"/>
</dbReference>
<keyword evidence="2" id="KW-1133">Transmembrane helix</keyword>
<dbReference type="RefSeq" id="XP_016217689.1">
    <property type="nucleotide sequence ID" value="XM_016354677.1"/>
</dbReference>
<keyword evidence="2" id="KW-0472">Membrane</keyword>
<dbReference type="VEuPathDB" id="FungiDB:PV09_01739"/>
<evidence type="ECO:0000313" key="4">
    <source>
        <dbReference type="Proteomes" id="UP000053259"/>
    </source>
</evidence>
<sequence>MEQQIHRDTLSSTSDERNSLLYSVIPKIVRTRIRKISSLRRSMSQYTISTEVSLPNNGGQISEVFPDLGTPPPGYRSRISLSEPESDNEGDLDLPLRPMSACSSVDPLENNSGILWIFANQGLSLLNIAAQEDKRRPQGNNTDSKTSLSRSLYIHGVTYLLRGLPKNLTVDEKMSVWSSVPPEVQQIAPIASSPEIGQLAQCQSSTETARPGSSSILKQVIASMVVQIFIITHFLFPYIKHCLAILYKYERKHKVSERVLACSVHTCESFMKTGLQVTGAIGRMNDGKVGQALNDMSVWWISGVTAGIHQGIGDGLAIVGAKDVDDRGPESKKRR</sequence>
<dbReference type="OrthoDB" id="190201at2759"/>
<reference evidence="3 4" key="1">
    <citation type="submission" date="2015-01" db="EMBL/GenBank/DDBJ databases">
        <title>The Genome Sequence of Ochroconis gallopava CBS43764.</title>
        <authorList>
            <consortium name="The Broad Institute Genomics Platform"/>
            <person name="Cuomo C."/>
            <person name="de Hoog S."/>
            <person name="Gorbushina A."/>
            <person name="Stielow B."/>
            <person name="Teixiera M."/>
            <person name="Abouelleil A."/>
            <person name="Chapman S.B."/>
            <person name="Priest M."/>
            <person name="Young S.K."/>
            <person name="Wortman J."/>
            <person name="Nusbaum C."/>
            <person name="Birren B."/>
        </authorList>
    </citation>
    <scope>NUCLEOTIDE SEQUENCE [LARGE SCALE GENOMIC DNA]</scope>
    <source>
        <strain evidence="3 4">CBS 43764</strain>
    </source>
</reference>
<protein>
    <submittedName>
        <fullName evidence="3">Uncharacterized protein</fullName>
    </submittedName>
</protein>
<organism evidence="3 4">
    <name type="scientific">Verruconis gallopava</name>
    <dbReference type="NCBI Taxonomy" id="253628"/>
    <lineage>
        <taxon>Eukaryota</taxon>
        <taxon>Fungi</taxon>
        <taxon>Dikarya</taxon>
        <taxon>Ascomycota</taxon>
        <taxon>Pezizomycotina</taxon>
        <taxon>Dothideomycetes</taxon>
        <taxon>Pleosporomycetidae</taxon>
        <taxon>Venturiales</taxon>
        <taxon>Sympoventuriaceae</taxon>
        <taxon>Verruconis</taxon>
    </lineage>
</organism>
<evidence type="ECO:0000313" key="3">
    <source>
        <dbReference type="EMBL" id="KIW07820.1"/>
    </source>
</evidence>
<evidence type="ECO:0000256" key="1">
    <source>
        <dbReference type="SAM" id="MobiDB-lite"/>
    </source>
</evidence>
<evidence type="ECO:0000256" key="2">
    <source>
        <dbReference type="SAM" id="Phobius"/>
    </source>
</evidence>
<feature type="region of interest" description="Disordered" evidence="1">
    <location>
        <begin position="59"/>
        <end position="91"/>
    </location>
</feature>
<proteinExistence type="predicted"/>
<name>A0A0D2AMS8_9PEZI</name>
<keyword evidence="2" id="KW-0812">Transmembrane</keyword>
<dbReference type="AlphaFoldDB" id="A0A0D2AMS8"/>
<feature type="transmembrane region" description="Helical" evidence="2">
    <location>
        <begin position="220"/>
        <end position="239"/>
    </location>
</feature>
<dbReference type="EMBL" id="KN847532">
    <property type="protein sequence ID" value="KIW07820.1"/>
    <property type="molecule type" value="Genomic_DNA"/>
</dbReference>
<dbReference type="GeneID" id="27309712"/>